<proteinExistence type="predicted"/>
<accession>A0A0K0EYK6</accession>
<keyword evidence="1" id="KW-1185">Reference proteome</keyword>
<dbReference type="Proteomes" id="UP000035680">
    <property type="component" value="Unassembled WGS sequence"/>
</dbReference>
<protein>
    <submittedName>
        <fullName evidence="2">Uncharacterized protein</fullName>
    </submittedName>
</protein>
<dbReference type="AlphaFoldDB" id="A0A0K0EYK6"/>
<evidence type="ECO:0000313" key="1">
    <source>
        <dbReference type="Proteomes" id="UP000035680"/>
    </source>
</evidence>
<dbReference type="WBParaSite" id="SVE_0161400.1">
    <property type="protein sequence ID" value="SVE_0161400.1"/>
    <property type="gene ID" value="SVE_0161400"/>
</dbReference>
<evidence type="ECO:0000313" key="2">
    <source>
        <dbReference type="WBParaSite" id="SVE_0161400.1"/>
    </source>
</evidence>
<organism evidence="1 2">
    <name type="scientific">Strongyloides venezuelensis</name>
    <name type="common">Threadworm</name>
    <dbReference type="NCBI Taxonomy" id="75913"/>
    <lineage>
        <taxon>Eukaryota</taxon>
        <taxon>Metazoa</taxon>
        <taxon>Ecdysozoa</taxon>
        <taxon>Nematoda</taxon>
        <taxon>Chromadorea</taxon>
        <taxon>Rhabditida</taxon>
        <taxon>Tylenchina</taxon>
        <taxon>Panagrolaimomorpha</taxon>
        <taxon>Strongyloidoidea</taxon>
        <taxon>Strongyloididae</taxon>
        <taxon>Strongyloides</taxon>
    </lineage>
</organism>
<reference evidence="1" key="1">
    <citation type="submission" date="2014-07" db="EMBL/GenBank/DDBJ databases">
        <authorList>
            <person name="Martin A.A"/>
            <person name="De Silva N."/>
        </authorList>
    </citation>
    <scope>NUCLEOTIDE SEQUENCE</scope>
</reference>
<dbReference type="STRING" id="75913.A0A0K0EYK6"/>
<sequence>MKNTDVLDYESLFPNITINFRCLKQLETREEIRANVHETNKVAENLNKLLMSLEFKFSSISKTLASYLARQFIDYFAEFDFISSAIFLDKMDPVEMIQVDPSQKLQIFDLLSDKSISNVY</sequence>
<reference evidence="2" key="2">
    <citation type="submission" date="2015-08" db="UniProtKB">
        <authorList>
            <consortium name="WormBaseParasite"/>
        </authorList>
    </citation>
    <scope>IDENTIFICATION</scope>
</reference>
<name>A0A0K0EYK6_STRVS</name>